<dbReference type="OrthoDB" id="258590at2759"/>
<dbReference type="AlphaFoldDB" id="A0A0N0P2J6"/>
<accession>A0A0N0P2J6</accession>
<sequence length="133" mass="14934">MSSFMCLKSSVPSTGTTRLMSRRSPFRHLASAVCSAFSLRSLPYCPSTVYTPACHFGNAPSRVRPVETPQEYAWRQSERELSASIVIVIMIVVPLWLLVLSAESQEKKREAVLAWAREQRAAHHPTETKEGEE</sequence>
<comment type="caution">
    <text evidence="2">The sequence shown here is derived from an EMBL/GenBank/DDBJ whole genome shotgun (WGS) entry which is preliminary data.</text>
</comment>
<name>A0A0N0P2J6_LEPSE</name>
<dbReference type="VEuPathDB" id="TriTrypDB:Lsey_0456_0060"/>
<evidence type="ECO:0008006" key="4">
    <source>
        <dbReference type="Google" id="ProtNLM"/>
    </source>
</evidence>
<proteinExistence type="predicted"/>
<keyword evidence="3" id="KW-1185">Reference proteome</keyword>
<evidence type="ECO:0000313" key="3">
    <source>
        <dbReference type="Proteomes" id="UP000038009"/>
    </source>
</evidence>
<evidence type="ECO:0000256" key="1">
    <source>
        <dbReference type="SAM" id="Phobius"/>
    </source>
</evidence>
<reference evidence="2 3" key="1">
    <citation type="journal article" date="2015" name="PLoS Pathog.">
        <title>Leptomonas seymouri: Adaptations to the Dixenous Life Cycle Analyzed by Genome Sequencing, Transcriptome Profiling and Co-infection with Leishmania donovani.</title>
        <authorList>
            <person name="Kraeva N."/>
            <person name="Butenko A."/>
            <person name="Hlavacova J."/>
            <person name="Kostygov A."/>
            <person name="Myskova J."/>
            <person name="Grybchuk D."/>
            <person name="Lestinova T."/>
            <person name="Votypka J."/>
            <person name="Volf P."/>
            <person name="Opperdoes F."/>
            <person name="Flegontov P."/>
            <person name="Lukes J."/>
            <person name="Yurchenko V."/>
        </authorList>
    </citation>
    <scope>NUCLEOTIDE SEQUENCE [LARGE SCALE GENOMIC DNA]</scope>
    <source>
        <strain evidence="2 3">ATCC 30220</strain>
    </source>
</reference>
<dbReference type="OMA" id="TPACHFG"/>
<keyword evidence="1" id="KW-0812">Transmembrane</keyword>
<evidence type="ECO:0000313" key="2">
    <source>
        <dbReference type="EMBL" id="KPI83029.1"/>
    </source>
</evidence>
<protein>
    <recommendedName>
        <fullName evidence="4">Transmembrane protein</fullName>
    </recommendedName>
</protein>
<gene>
    <name evidence="2" type="ORF">ABL78_7957</name>
</gene>
<dbReference type="Proteomes" id="UP000038009">
    <property type="component" value="Unassembled WGS sequence"/>
</dbReference>
<feature type="transmembrane region" description="Helical" evidence="1">
    <location>
        <begin position="81"/>
        <end position="100"/>
    </location>
</feature>
<keyword evidence="1" id="KW-0472">Membrane</keyword>
<organism evidence="2 3">
    <name type="scientific">Leptomonas seymouri</name>
    <dbReference type="NCBI Taxonomy" id="5684"/>
    <lineage>
        <taxon>Eukaryota</taxon>
        <taxon>Discoba</taxon>
        <taxon>Euglenozoa</taxon>
        <taxon>Kinetoplastea</taxon>
        <taxon>Metakinetoplastina</taxon>
        <taxon>Trypanosomatida</taxon>
        <taxon>Trypanosomatidae</taxon>
        <taxon>Leishmaniinae</taxon>
        <taxon>Leptomonas</taxon>
    </lineage>
</organism>
<dbReference type="EMBL" id="LJSK01000456">
    <property type="protein sequence ID" value="KPI83029.1"/>
    <property type="molecule type" value="Genomic_DNA"/>
</dbReference>
<keyword evidence="1" id="KW-1133">Transmembrane helix</keyword>